<protein>
    <submittedName>
        <fullName evidence="2">Uncharacterized protein</fullName>
    </submittedName>
</protein>
<keyword evidence="3" id="KW-1185">Reference proteome</keyword>
<reference evidence="3" key="1">
    <citation type="submission" date="2010-08" db="EMBL/GenBank/DDBJ databases">
        <authorList>
            <consortium name="Caenorhabditis japonica Sequencing Consortium"/>
            <person name="Wilson R.K."/>
        </authorList>
    </citation>
    <scope>NUCLEOTIDE SEQUENCE [LARGE SCALE GENOMIC DNA]</scope>
    <source>
        <strain evidence="3">DF5081</strain>
    </source>
</reference>
<feature type="region of interest" description="Disordered" evidence="1">
    <location>
        <begin position="22"/>
        <end position="62"/>
    </location>
</feature>
<sequence length="104" mass="11859">MEPDENNNSERFLKFFSSRRDHAQGYPCNRGTRRHNCRRSRRPSSKQFGTTALQSKKAPKRRTNVTATFAGVSVDLVTAASQLCNNKIPHKKDHAQQTMGKIEK</sequence>
<feature type="compositionally biased region" description="Basic residues" evidence="1">
    <location>
        <begin position="31"/>
        <end position="44"/>
    </location>
</feature>
<evidence type="ECO:0000313" key="2">
    <source>
        <dbReference type="EnsemblMetazoa" id="CJA24896.1"/>
    </source>
</evidence>
<evidence type="ECO:0000313" key="3">
    <source>
        <dbReference type="Proteomes" id="UP000005237"/>
    </source>
</evidence>
<dbReference type="Proteomes" id="UP000005237">
    <property type="component" value="Unassembled WGS sequence"/>
</dbReference>
<dbReference type="EnsemblMetazoa" id="CJA24896.1">
    <property type="protein sequence ID" value="CJA24896.1"/>
    <property type="gene ID" value="WBGene00180468"/>
</dbReference>
<evidence type="ECO:0000256" key="1">
    <source>
        <dbReference type="SAM" id="MobiDB-lite"/>
    </source>
</evidence>
<accession>A0A8R1E710</accession>
<organism evidence="2 3">
    <name type="scientific">Caenorhabditis japonica</name>
    <dbReference type="NCBI Taxonomy" id="281687"/>
    <lineage>
        <taxon>Eukaryota</taxon>
        <taxon>Metazoa</taxon>
        <taxon>Ecdysozoa</taxon>
        <taxon>Nematoda</taxon>
        <taxon>Chromadorea</taxon>
        <taxon>Rhabditida</taxon>
        <taxon>Rhabditina</taxon>
        <taxon>Rhabditomorpha</taxon>
        <taxon>Rhabditoidea</taxon>
        <taxon>Rhabditidae</taxon>
        <taxon>Peloderinae</taxon>
        <taxon>Caenorhabditis</taxon>
    </lineage>
</organism>
<proteinExistence type="predicted"/>
<name>A0A8R1E710_CAEJA</name>
<reference evidence="2" key="2">
    <citation type="submission" date="2022-06" db="UniProtKB">
        <authorList>
            <consortium name="EnsemblMetazoa"/>
        </authorList>
    </citation>
    <scope>IDENTIFICATION</scope>
    <source>
        <strain evidence="2">DF5081</strain>
    </source>
</reference>
<dbReference type="AlphaFoldDB" id="A0A8R1E710"/>